<dbReference type="SUPFAM" id="SSF53474">
    <property type="entry name" value="alpha/beta-Hydrolases"/>
    <property type="match status" value="1"/>
</dbReference>
<gene>
    <name evidence="3" type="ORF">CLV81_0466</name>
</gene>
<feature type="chain" id="PRO_5015399857" evidence="1">
    <location>
        <begin position="20"/>
        <end position="932"/>
    </location>
</feature>
<dbReference type="Pfam" id="PF00326">
    <property type="entry name" value="Peptidase_S9"/>
    <property type="match status" value="1"/>
</dbReference>
<dbReference type="InterPro" id="IPR001375">
    <property type="entry name" value="Peptidase_S9_cat"/>
</dbReference>
<dbReference type="RefSeq" id="WP_106143441.1">
    <property type="nucleotide sequence ID" value="NZ_PVYX01000001.1"/>
</dbReference>
<dbReference type="OrthoDB" id="9812921at2"/>
<evidence type="ECO:0000256" key="1">
    <source>
        <dbReference type="SAM" id="SignalP"/>
    </source>
</evidence>
<sequence length="932" mass="107630">MFKRILVFLLLVVPAISFAQKKVLDHIDYDIWSTVQDEAIAPNGSHILYSLWKGEKDHFFKVQDAKGKYVLEYDRGKEGHFTYDSNYVVFTINAWKDSVMDMQRRRVKKDKLPKDSLGIFNLKTKSLQKIGHIKSFKIPEKWSGYLAYQLEEIKKEKEKEEKDSVSESKKKKDKPKKVGKKTGYHLVVLNLETKTRDTLKFVTDYVFAKKGKWLAYATTGETKDSDAGVFVRNLETNETLNLHGAPKAKYFQLGFSESGKNFGFIADTDTTKVQLRPNQLYVWQEGNSKAEKVMDNAMSPEGYVVSKHGEIHFSKDESKMYFGLARPPIEKDTSLLEEEIVNVEVWTYDEPRLYTVQELQLKNDSIQSFSTVYHLGDKKTIPLANSTYEDIDLGDKGNAGLALIRNAKPYDLSSQWTARRYYDYKVINTSSGKTEHEFKKVPRLQISPKGNYGYSYSRVDSTWVSYSLMTGKQTSLTKDLVSYSEENDYPNYPFPYGFAGWTQDDEHFLVYDRYDIWKIHPDTGAKVKLTDGRDSKTVYRYLDLDEEEEAIDFSKPLLFSTFNETTKDAGYSKFNPKNNKVTSLISGPYRYSSPKKALLDDALIFTRQSFEEFPDLRITDLSFKKQIKLSNANPQQTDYNWGTIELMDWISLDGKKLQGMLVKPENFDPNKKYPLLVNFYEKSSDGIHRHRYPKAERSSINYSFYTSRGYIIFNPDVEYRVGYPGESAYNCVIPGVTSLVEKGFIDKDNIGVQGHSWGGYQIAYLVTKTDIFKAAEAGAPVPNMISAYGGIRWWTGLSRQFQYEHTQSRIGGTPWEYPSRYIENSPIFNVDKINTPLLVMHNDADGHVPWYQGIEFFVSLRRLGKPSWFLNYNGEPHWPLKMQNRKDFSIRMAQYFDYYLKGDGKPSWMDRGVPPIEKGIRQGYELLDKGSD</sequence>
<accession>A0A2T0MFX4</accession>
<dbReference type="GO" id="GO:0008239">
    <property type="term" value="F:dipeptidyl-peptidase activity"/>
    <property type="evidence" value="ECO:0007669"/>
    <property type="project" value="TreeGrafter"/>
</dbReference>
<evidence type="ECO:0000313" key="4">
    <source>
        <dbReference type="Proteomes" id="UP000237640"/>
    </source>
</evidence>
<evidence type="ECO:0000259" key="2">
    <source>
        <dbReference type="Pfam" id="PF00326"/>
    </source>
</evidence>
<dbReference type="InterPro" id="IPR029058">
    <property type="entry name" value="AB_hydrolase_fold"/>
</dbReference>
<dbReference type="EMBL" id="PVYX01000001">
    <property type="protein sequence ID" value="PRX56469.1"/>
    <property type="molecule type" value="Genomic_DNA"/>
</dbReference>
<dbReference type="Gene3D" id="3.40.50.1820">
    <property type="entry name" value="alpha/beta hydrolase"/>
    <property type="match status" value="1"/>
</dbReference>
<comment type="caution">
    <text evidence="3">The sequence shown here is derived from an EMBL/GenBank/DDBJ whole genome shotgun (WGS) entry which is preliminary data.</text>
</comment>
<keyword evidence="4" id="KW-1185">Reference proteome</keyword>
<organism evidence="3 4">
    <name type="scientific">Flagellimonas meridianipacifica</name>
    <dbReference type="NCBI Taxonomy" id="1080225"/>
    <lineage>
        <taxon>Bacteria</taxon>
        <taxon>Pseudomonadati</taxon>
        <taxon>Bacteroidota</taxon>
        <taxon>Flavobacteriia</taxon>
        <taxon>Flavobacteriales</taxon>
        <taxon>Flavobacteriaceae</taxon>
        <taxon>Flagellimonas</taxon>
    </lineage>
</organism>
<dbReference type="GO" id="GO:0008236">
    <property type="term" value="F:serine-type peptidase activity"/>
    <property type="evidence" value="ECO:0007669"/>
    <property type="project" value="InterPro"/>
</dbReference>
<dbReference type="GO" id="GO:0006508">
    <property type="term" value="P:proteolysis"/>
    <property type="evidence" value="ECO:0007669"/>
    <property type="project" value="InterPro"/>
</dbReference>
<reference evidence="3 4" key="1">
    <citation type="submission" date="2018-03" db="EMBL/GenBank/DDBJ databases">
        <title>Genomic Encyclopedia of Archaeal and Bacterial Type Strains, Phase II (KMG-II): from individual species to whole genera.</title>
        <authorList>
            <person name="Goeker M."/>
        </authorList>
    </citation>
    <scope>NUCLEOTIDE SEQUENCE [LARGE SCALE GENOMIC DNA]</scope>
    <source>
        <strain evidence="3 4">DSM 25027</strain>
    </source>
</reference>
<dbReference type="PANTHER" id="PTHR11731:SF193">
    <property type="entry name" value="DIPEPTIDYL PEPTIDASE 9"/>
    <property type="match status" value="1"/>
</dbReference>
<dbReference type="PANTHER" id="PTHR11731">
    <property type="entry name" value="PROTEASE FAMILY S9B,C DIPEPTIDYL-PEPTIDASE IV-RELATED"/>
    <property type="match status" value="1"/>
</dbReference>
<evidence type="ECO:0000313" key="3">
    <source>
        <dbReference type="EMBL" id="PRX56469.1"/>
    </source>
</evidence>
<dbReference type="AlphaFoldDB" id="A0A2T0MFX4"/>
<dbReference type="InterPro" id="IPR050278">
    <property type="entry name" value="Serine_Prot_S9B/DPPIV"/>
</dbReference>
<name>A0A2T0MFX4_9FLAO</name>
<dbReference type="SUPFAM" id="SSF82171">
    <property type="entry name" value="DPP6 N-terminal domain-like"/>
    <property type="match status" value="1"/>
</dbReference>
<keyword evidence="1" id="KW-0732">Signal</keyword>
<protein>
    <submittedName>
        <fullName evidence="3">Prolyl oligopeptidase family protein</fullName>
    </submittedName>
</protein>
<dbReference type="Proteomes" id="UP000237640">
    <property type="component" value="Unassembled WGS sequence"/>
</dbReference>
<feature type="signal peptide" evidence="1">
    <location>
        <begin position="1"/>
        <end position="19"/>
    </location>
</feature>
<proteinExistence type="predicted"/>
<feature type="domain" description="Peptidase S9 prolyl oligopeptidase catalytic" evidence="2">
    <location>
        <begin position="732"/>
        <end position="902"/>
    </location>
</feature>